<dbReference type="AlphaFoldDB" id="A0A090MGS2"/>
<dbReference type="EMBL" id="HG319131">
    <property type="protein sequence ID" value="CEG05833.1"/>
    <property type="molecule type" value="Genomic_DNA"/>
</dbReference>
<reference evidence="2" key="1">
    <citation type="submission" date="2013-05" db="EMBL/GenBank/DDBJ databases">
        <title>Draft genome sequences of six wheat associated Fusarium spp. isolates.</title>
        <authorList>
            <person name="Moolhuijzen P.M."/>
            <person name="Manners J.M."/>
            <person name="Wilcox S."/>
            <person name="Bellgard M.I."/>
            <person name="Gardiner D.M."/>
        </authorList>
    </citation>
    <scope>NUCLEOTIDE SEQUENCE</scope>
    <source>
        <strain evidence="2">CS3069</strain>
    </source>
</reference>
<accession>A0A090MGS2</accession>
<dbReference type="EMBL" id="CBMI010002126">
    <property type="protein sequence ID" value="CEG04820.1"/>
    <property type="molecule type" value="Genomic_DNA"/>
</dbReference>
<sequence>MSSSPMSPSMFNIKDLGHETWTSVMNILVLFQEIGSPAGKEAVGVFMEKYSNFLAEVDHEAAALNNKLAQIPILEAALKEANNREDQEKSSSAEKNGEISDLQKKVKDLEAALSRQQQRSTSCRVFSDNKIGALRKKVDTLETDLAKETRRSDDYRESWESQCRTTAKRDKEIVSVKSELAKEKRQLEISRNIVKKRDISLSDQAREIAEITAASKAMLATSQEDVDHKSSTVATPTKNVKKSEE</sequence>
<feature type="region of interest" description="Disordered" evidence="1">
    <location>
        <begin position="82"/>
        <end position="101"/>
    </location>
</feature>
<feature type="region of interest" description="Disordered" evidence="1">
    <location>
        <begin position="220"/>
        <end position="245"/>
    </location>
</feature>
<protein>
    <submittedName>
        <fullName evidence="2">WGS project CBMI000000000 data, contig CS3069_c002128</fullName>
    </submittedName>
</protein>
<organism evidence="2">
    <name type="scientific">Fusarium clavum</name>
    <dbReference type="NCBI Taxonomy" id="2594811"/>
    <lineage>
        <taxon>Eukaryota</taxon>
        <taxon>Fungi</taxon>
        <taxon>Dikarya</taxon>
        <taxon>Ascomycota</taxon>
        <taxon>Pezizomycotina</taxon>
        <taxon>Sordariomycetes</taxon>
        <taxon>Hypocreomycetidae</taxon>
        <taxon>Hypocreales</taxon>
        <taxon>Nectriaceae</taxon>
        <taxon>Fusarium</taxon>
        <taxon>Fusarium incarnatum-equiseti species complex</taxon>
    </lineage>
</organism>
<gene>
    <name evidence="2" type="ORF">BN850_0076680</name>
</gene>
<name>A0A090MGS2_9HYPO</name>
<evidence type="ECO:0000256" key="1">
    <source>
        <dbReference type="SAM" id="MobiDB-lite"/>
    </source>
</evidence>
<proteinExistence type="predicted"/>
<evidence type="ECO:0000313" key="2">
    <source>
        <dbReference type="EMBL" id="CEG04820.1"/>
    </source>
</evidence>